<comment type="caution">
    <text evidence="1">The sequence shown here is derived from an EMBL/GenBank/DDBJ whole genome shotgun (WGS) entry which is preliminary data.</text>
</comment>
<dbReference type="InterPro" id="IPR003607">
    <property type="entry name" value="HD/PDEase_dom"/>
</dbReference>
<proteinExistence type="predicted"/>
<sequence>MSTGPDFEAAKQFVFSELEKLDKSLLYHGRHHTFEDVLPTSIRLCKEENLDEDQTLIVKTAALFHDVGFLDYYEKNEPKGVERAKVALPKFGYNSEQIEKVAECIMATQLPQSPGDNILARIVCDSDLSHVGTNLFFIKSEYLRLELCLIKNIDVSPRKWTEGNLKFLNDHKYFTDSAKRVLQPQKEKNYQLSKELLGL</sequence>
<organism evidence="1 2">
    <name type="scientific">Acrasis kona</name>
    <dbReference type="NCBI Taxonomy" id="1008807"/>
    <lineage>
        <taxon>Eukaryota</taxon>
        <taxon>Discoba</taxon>
        <taxon>Heterolobosea</taxon>
        <taxon>Tetramitia</taxon>
        <taxon>Eutetramitia</taxon>
        <taxon>Acrasidae</taxon>
        <taxon>Acrasis</taxon>
    </lineage>
</organism>
<dbReference type="AlphaFoldDB" id="A0AAW2ZEP5"/>
<dbReference type="Gene3D" id="1.10.3210.10">
    <property type="entry name" value="Hypothetical protein af1432"/>
    <property type="match status" value="1"/>
</dbReference>
<dbReference type="Proteomes" id="UP001431209">
    <property type="component" value="Unassembled WGS sequence"/>
</dbReference>
<evidence type="ECO:0000313" key="1">
    <source>
        <dbReference type="EMBL" id="KAL0487812.1"/>
    </source>
</evidence>
<dbReference type="CDD" id="cd00077">
    <property type="entry name" value="HDc"/>
    <property type="match status" value="1"/>
</dbReference>
<keyword evidence="2" id="KW-1185">Reference proteome</keyword>
<name>A0AAW2ZEP5_9EUKA</name>
<reference evidence="1 2" key="1">
    <citation type="submission" date="2024-03" db="EMBL/GenBank/DDBJ databases">
        <title>The Acrasis kona genome and developmental transcriptomes reveal deep origins of eukaryotic multicellular pathways.</title>
        <authorList>
            <person name="Sheikh S."/>
            <person name="Fu C.-J."/>
            <person name="Brown M.W."/>
            <person name="Baldauf S.L."/>
        </authorList>
    </citation>
    <scope>NUCLEOTIDE SEQUENCE [LARGE SCALE GENOMIC DNA]</scope>
    <source>
        <strain evidence="1 2">ATCC MYA-3509</strain>
    </source>
</reference>
<dbReference type="SUPFAM" id="SSF109604">
    <property type="entry name" value="HD-domain/PDEase-like"/>
    <property type="match status" value="1"/>
</dbReference>
<gene>
    <name evidence="1" type="ORF">AKO1_000029</name>
</gene>
<dbReference type="EMBL" id="JAOPGA020001374">
    <property type="protein sequence ID" value="KAL0487812.1"/>
    <property type="molecule type" value="Genomic_DNA"/>
</dbReference>
<accession>A0AAW2ZEP5</accession>
<evidence type="ECO:0000313" key="2">
    <source>
        <dbReference type="Proteomes" id="UP001431209"/>
    </source>
</evidence>
<protein>
    <submittedName>
        <fullName evidence="1">Cbei</fullName>
    </submittedName>
</protein>